<proteinExistence type="predicted"/>
<dbReference type="SUPFAM" id="SSF111469">
    <property type="entry name" value="Geminin coiled-coil domain"/>
    <property type="match status" value="1"/>
</dbReference>
<dbReference type="Gene3D" id="1.20.5.1180">
    <property type="entry name" value="Geminin coiled-coil domain"/>
    <property type="match status" value="1"/>
</dbReference>
<comment type="caution">
    <text evidence="2">The sequence shown here is derived from an EMBL/GenBank/DDBJ whole genome shotgun (WGS) entry which is preliminary data.</text>
</comment>
<name>A0ABD1CFX1_CULPP</name>
<dbReference type="AlphaFoldDB" id="A0ABD1CFX1"/>
<evidence type="ECO:0000313" key="3">
    <source>
        <dbReference type="Proteomes" id="UP001562425"/>
    </source>
</evidence>
<organism evidence="2 3">
    <name type="scientific">Culex pipiens pipiens</name>
    <name type="common">Northern house mosquito</name>
    <dbReference type="NCBI Taxonomy" id="38569"/>
    <lineage>
        <taxon>Eukaryota</taxon>
        <taxon>Metazoa</taxon>
        <taxon>Ecdysozoa</taxon>
        <taxon>Arthropoda</taxon>
        <taxon>Hexapoda</taxon>
        <taxon>Insecta</taxon>
        <taxon>Pterygota</taxon>
        <taxon>Neoptera</taxon>
        <taxon>Endopterygota</taxon>
        <taxon>Diptera</taxon>
        <taxon>Nematocera</taxon>
        <taxon>Culicoidea</taxon>
        <taxon>Culicidae</taxon>
        <taxon>Culicinae</taxon>
        <taxon>Culicini</taxon>
        <taxon>Culex</taxon>
        <taxon>Culex</taxon>
    </lineage>
</organism>
<feature type="coiled-coil region" evidence="1">
    <location>
        <begin position="74"/>
        <end position="108"/>
    </location>
</feature>
<reference evidence="2 3" key="1">
    <citation type="submission" date="2024-05" db="EMBL/GenBank/DDBJ databases">
        <title>Culex pipiens pipiens assembly and annotation.</title>
        <authorList>
            <person name="Alout H."/>
            <person name="Durand T."/>
        </authorList>
    </citation>
    <scope>NUCLEOTIDE SEQUENCE [LARGE SCALE GENOMIC DNA]</scope>
    <source>
        <strain evidence="2">HA-2024</strain>
        <tissue evidence="2">Whole body</tissue>
    </source>
</reference>
<dbReference type="EMBL" id="JBEHCU010012703">
    <property type="protein sequence ID" value="KAL1375195.1"/>
    <property type="molecule type" value="Genomic_DNA"/>
</dbReference>
<keyword evidence="1" id="KW-0175">Coiled coil</keyword>
<protein>
    <submittedName>
        <fullName evidence="2">Uncharacterized protein</fullName>
    </submittedName>
</protein>
<evidence type="ECO:0000313" key="2">
    <source>
        <dbReference type="EMBL" id="KAL1375195.1"/>
    </source>
</evidence>
<keyword evidence="3" id="KW-1185">Reference proteome</keyword>
<sequence length="251" mass="28812">MAHKELAKKALFTDPAEAAIDLKRKKMVQSQSSRTSLEKAFGSKPTITEEDLTSAEGLNQYYWEVLAEKRRAVLEESLSENMDLYEQLSSLKEELSTSKQMLQESRNIVEVLTELLQEDEVEKELRLGSTAVELAWKMTAALCRKYRATATTSRYMFRDRAEGRVDGSFQPGCIRCCHEDEGRTSGIDGVEGKPDEYDVTILCWNNEQDSSEEEHNYIRLNNCLYQCCSCSETFRRLLMIRKNTKAVYPIE</sequence>
<evidence type="ECO:0000256" key="1">
    <source>
        <dbReference type="SAM" id="Coils"/>
    </source>
</evidence>
<dbReference type="Proteomes" id="UP001562425">
    <property type="component" value="Unassembled WGS sequence"/>
</dbReference>
<gene>
    <name evidence="2" type="ORF">pipiens_017638</name>
</gene>
<accession>A0ABD1CFX1</accession>